<reference evidence="3" key="1">
    <citation type="submission" date="2003-08" db="EMBL/GenBank/DDBJ databases">
        <authorList>
            <person name="Birren B."/>
            <person name="Nusbaum C."/>
            <person name="Abebe A."/>
            <person name="Abouelleil A."/>
            <person name="Adekoya E."/>
            <person name="Ait-zahra M."/>
            <person name="Allen N."/>
            <person name="Allen T."/>
            <person name="An P."/>
            <person name="Anderson M."/>
            <person name="Anderson S."/>
            <person name="Arachchi H."/>
            <person name="Armbruster J."/>
            <person name="Bachantsang P."/>
            <person name="Baldwin J."/>
            <person name="Barry A."/>
            <person name="Bayul T."/>
            <person name="Blitshsteyn B."/>
            <person name="Bloom T."/>
            <person name="Blye J."/>
            <person name="Boguslavskiy L."/>
            <person name="Borowsky M."/>
            <person name="Boukhgalter B."/>
            <person name="Brunache A."/>
            <person name="Butler J."/>
            <person name="Calixte N."/>
            <person name="Calvo S."/>
            <person name="Camarata J."/>
            <person name="Campo K."/>
            <person name="Chang J."/>
            <person name="Cheshatsang Y."/>
            <person name="Citroen M."/>
            <person name="Collymore A."/>
            <person name="Considine T."/>
            <person name="Cook A."/>
            <person name="Cooke P."/>
            <person name="Corum B."/>
            <person name="Cuomo C."/>
            <person name="David R."/>
            <person name="Dawoe T."/>
            <person name="Degray S."/>
            <person name="Dodge S."/>
            <person name="Dooley K."/>
            <person name="Dorje P."/>
            <person name="Dorjee K."/>
            <person name="Dorris L."/>
            <person name="Duffey N."/>
            <person name="Dupes A."/>
            <person name="Elkins T."/>
            <person name="Engels R."/>
            <person name="Erickson J."/>
            <person name="Farina A."/>
            <person name="Faro S."/>
            <person name="Ferreira P."/>
            <person name="Fischer H."/>
            <person name="Fitzgerald M."/>
            <person name="Foley K."/>
            <person name="Gage D."/>
            <person name="Galagan J."/>
            <person name="Gearin G."/>
            <person name="Gnerre S."/>
            <person name="Gnirke A."/>
            <person name="Goyette A."/>
            <person name="Graham J."/>
            <person name="Grandbois E."/>
            <person name="Gyaltsen K."/>
            <person name="Hafez N."/>
            <person name="Hagopian D."/>
            <person name="Hagos B."/>
            <person name="Hall J."/>
            <person name="Hatcher B."/>
            <person name="Heller A."/>
            <person name="Higgins H."/>
            <person name="Honan T."/>
            <person name="Horn A."/>
            <person name="Houde N."/>
            <person name="Hughes L."/>
            <person name="Hulme W."/>
            <person name="Husby E."/>
            <person name="Iliev I."/>
            <person name="Jaffe D."/>
            <person name="Jones C."/>
            <person name="Kamal M."/>
            <person name="Kamat A."/>
            <person name="Kamvysselis M."/>
            <person name="Karlsson E."/>
            <person name="Kells C."/>
            <person name="Kieu A."/>
            <person name="Kisner P."/>
            <person name="Kodira C."/>
            <person name="Kulbokas E."/>
            <person name="Labutti K."/>
            <person name="Lama D."/>
            <person name="Landers T."/>
            <person name="Leger J."/>
            <person name="Levine S."/>
            <person name="Lewis D."/>
            <person name="Lewis T."/>
            <person name="Lindblad-toh K."/>
            <person name="Liu X."/>
            <person name="Lokyitsang T."/>
            <person name="Lokyitsang Y."/>
            <person name="Lucien O."/>
            <person name="Lui A."/>
            <person name="Ma L.J."/>
            <person name="Mabbitt R."/>
            <person name="Macdonald J."/>
            <person name="Maclean C."/>
            <person name="Major J."/>
            <person name="Manning J."/>
            <person name="Marabella R."/>
            <person name="Maru K."/>
            <person name="Matthews C."/>
            <person name="Mauceli E."/>
            <person name="Mccarthy M."/>
            <person name="Mcdonough S."/>
            <person name="Mcghee T."/>
            <person name="Meldrim J."/>
            <person name="Meneus L."/>
            <person name="Mesirov J."/>
            <person name="Mihalev A."/>
            <person name="Mihova T."/>
            <person name="Mikkelsen T."/>
            <person name="Mlenga V."/>
            <person name="Moru K."/>
            <person name="Mozes J."/>
            <person name="Mulrain L."/>
            <person name="Munson G."/>
            <person name="Naylor J."/>
            <person name="Newes C."/>
            <person name="Nguyen C."/>
            <person name="Nguyen N."/>
            <person name="Nguyen T."/>
            <person name="Nicol R."/>
            <person name="Nielsen C."/>
            <person name="Nizzari M."/>
            <person name="Norbu C."/>
            <person name="Norbu N."/>
            <person name="O'donnell P."/>
            <person name="Okoawo O."/>
            <person name="O'leary S."/>
            <person name="Omotosho B."/>
            <person name="O'neill K."/>
            <person name="Osman S."/>
            <person name="Parker S."/>
            <person name="Perrin D."/>
            <person name="Phunkhang P."/>
            <person name="Piqani B."/>
            <person name="Purcell S."/>
            <person name="Rachupka T."/>
            <person name="Ramasamy U."/>
            <person name="Rameau R."/>
            <person name="Ray V."/>
            <person name="Raymond C."/>
            <person name="Retta R."/>
            <person name="Richardson S."/>
            <person name="Rise C."/>
            <person name="Rodriguez J."/>
            <person name="Rogers J."/>
            <person name="Rogov P."/>
            <person name="Rutman M."/>
            <person name="Schupbach R."/>
            <person name="Seaman C."/>
            <person name="Settipalli S."/>
            <person name="Sharpe T."/>
            <person name="Sheridan J."/>
            <person name="Sherpa N."/>
            <person name="Shi J."/>
            <person name="Smirnov S."/>
            <person name="Smith C."/>
            <person name="Sougnez C."/>
            <person name="Spencer B."/>
            <person name="Stalker J."/>
            <person name="Stange-thomann N."/>
            <person name="Stavropoulos S."/>
            <person name="Stetson K."/>
            <person name="Stone C."/>
            <person name="Stone S."/>
            <person name="Stubbs M."/>
            <person name="Talamas J."/>
            <person name="Tchuinga P."/>
            <person name="Tenzing P."/>
            <person name="Tesfaye S."/>
            <person name="Theodore J."/>
            <person name="Thoulutsang Y."/>
            <person name="Topham K."/>
            <person name="Towey S."/>
            <person name="Tsamla T."/>
            <person name="Tsomo N."/>
            <person name="Vallee D."/>
            <person name="Vassiliev H."/>
            <person name="Venkataraman V."/>
            <person name="Vinson J."/>
            <person name="Vo A."/>
            <person name="Wade C."/>
            <person name="Wang S."/>
            <person name="Wangchuk T."/>
            <person name="Wangdi T."/>
            <person name="Whittaker C."/>
            <person name="Wilkinson J."/>
            <person name="Wu Y."/>
            <person name="Wyman D."/>
            <person name="Yadav S."/>
            <person name="Yang S."/>
            <person name="Yang X."/>
            <person name="Yeager S."/>
            <person name="Yee E."/>
            <person name="Young G."/>
            <person name="Zainoun J."/>
            <person name="Zembeck L."/>
            <person name="Zimmer A."/>
            <person name="Zody M."/>
            <person name="Lander E."/>
        </authorList>
    </citation>
    <scope>NUCLEOTIDE SEQUENCE [LARGE SCALE GENOMIC DNA]</scope>
</reference>
<reference evidence="2" key="3">
    <citation type="submission" date="2025-09" db="UniProtKB">
        <authorList>
            <consortium name="Ensembl"/>
        </authorList>
    </citation>
    <scope>IDENTIFICATION</scope>
</reference>
<dbReference type="Gene3D" id="3.15.10.10">
    <property type="entry name" value="Bactericidal permeability-increasing protein, domain 1"/>
    <property type="match status" value="1"/>
</dbReference>
<feature type="signal peptide" evidence="1">
    <location>
        <begin position="1"/>
        <end position="19"/>
    </location>
</feature>
<dbReference type="SUPFAM" id="SSF55394">
    <property type="entry name" value="Bactericidal permeability-increasing protein, BPI"/>
    <property type="match status" value="1"/>
</dbReference>
<dbReference type="PANTHER" id="PTHR10504:SF131">
    <property type="entry name" value="BPI2 DOMAIN-CONTAINING PROTEIN"/>
    <property type="match status" value="1"/>
</dbReference>
<organism evidence="2 3">
    <name type="scientific">Ciona savignyi</name>
    <name type="common">Pacific transparent sea squirt</name>
    <dbReference type="NCBI Taxonomy" id="51511"/>
    <lineage>
        <taxon>Eukaryota</taxon>
        <taxon>Metazoa</taxon>
        <taxon>Chordata</taxon>
        <taxon>Tunicata</taxon>
        <taxon>Ascidiacea</taxon>
        <taxon>Phlebobranchia</taxon>
        <taxon>Cionidae</taxon>
        <taxon>Ciona</taxon>
    </lineage>
</organism>
<evidence type="ECO:0008006" key="4">
    <source>
        <dbReference type="Google" id="ProtNLM"/>
    </source>
</evidence>
<evidence type="ECO:0000256" key="1">
    <source>
        <dbReference type="SAM" id="SignalP"/>
    </source>
</evidence>
<reference evidence="2" key="2">
    <citation type="submission" date="2025-08" db="UniProtKB">
        <authorList>
            <consortium name="Ensembl"/>
        </authorList>
    </citation>
    <scope>IDENTIFICATION</scope>
</reference>
<proteinExistence type="predicted"/>
<dbReference type="OMA" id="DDMTEMQ"/>
<keyword evidence="1" id="KW-0732">Signal</keyword>
<dbReference type="Proteomes" id="UP000007875">
    <property type="component" value="Unassembled WGS sequence"/>
</dbReference>
<dbReference type="InterPro" id="IPR032942">
    <property type="entry name" value="BPI/LBP/Plunc"/>
</dbReference>
<dbReference type="AlphaFoldDB" id="H2ZFY9"/>
<sequence length="284" mass="30903">MIQKVSLCVLVLMVSSVFCAPGVKLKGNSMMIKLVKDAVVSFVQQNAALNFDDMTEMQELGNETYTYNLINTELASVDFNGAAKITALYPRTLAFHTTTLTIVLSGTYQVRLADSIVEDGPFTITFSDSNVVTHIELTNVNDFLAATATNCLIVTKPGVLDVDGLSPGHLKSLKYTVEQNLNSNSLNTVMCSTLRTYLGQSVNTFFTTRLGGLPIISTIKMDASLYGQPIVGRNSLQVAVSGKCYPGNDSSISYPYLRTALHDFTSSDQMLKVMVGKYTIETLL</sequence>
<dbReference type="GO" id="GO:0008289">
    <property type="term" value="F:lipid binding"/>
    <property type="evidence" value="ECO:0007669"/>
    <property type="project" value="InterPro"/>
</dbReference>
<accession>H2ZFY9</accession>
<dbReference type="GeneTree" id="ENSGT00940000172775"/>
<dbReference type="PANTHER" id="PTHR10504">
    <property type="entry name" value="BACTERICIDAL PERMEABILITY-INCREASING BPI PROTEIN-RELATED"/>
    <property type="match status" value="1"/>
</dbReference>
<evidence type="ECO:0000313" key="2">
    <source>
        <dbReference type="Ensembl" id="ENSCSAVP00000016505.1"/>
    </source>
</evidence>
<name>H2ZFY9_CIOSA</name>
<dbReference type="HOGENOM" id="CLU_981878_0_0_1"/>
<feature type="chain" id="PRO_5003578961" description="Lipid-binding serum glycoprotein N-terminal domain-containing protein" evidence="1">
    <location>
        <begin position="20"/>
        <end position="284"/>
    </location>
</feature>
<evidence type="ECO:0000313" key="3">
    <source>
        <dbReference type="Proteomes" id="UP000007875"/>
    </source>
</evidence>
<dbReference type="Ensembl" id="ENSCSAVT00000016686.1">
    <property type="protein sequence ID" value="ENSCSAVP00000016505.1"/>
    <property type="gene ID" value="ENSCSAVG00000009712.1"/>
</dbReference>
<keyword evidence="3" id="KW-1185">Reference proteome</keyword>
<dbReference type="Gene3D" id="3.15.20.10">
    <property type="entry name" value="Bactericidal permeability-increasing protein, domain 2"/>
    <property type="match status" value="1"/>
</dbReference>
<dbReference type="InParanoid" id="H2ZFY9"/>
<dbReference type="InterPro" id="IPR017943">
    <property type="entry name" value="Bactericidal_perm-incr_a/b_dom"/>
</dbReference>
<dbReference type="FunCoup" id="H2ZFY9">
    <property type="interactions" value="1"/>
</dbReference>
<protein>
    <recommendedName>
        <fullName evidence="4">Lipid-binding serum glycoprotein N-terminal domain-containing protein</fullName>
    </recommendedName>
</protein>
<dbReference type="GO" id="GO:0005615">
    <property type="term" value="C:extracellular space"/>
    <property type="evidence" value="ECO:0007669"/>
    <property type="project" value="TreeGrafter"/>
</dbReference>